<gene>
    <name evidence="1" type="ORF">PHYPA_001362</name>
</gene>
<sequence>MDWNCVTNSKVGWCVETSQSLSCVGLQTYPETWGNWNLELAIPSCQWQH</sequence>
<dbReference type="EnsemblPlants" id="Pp3c1_29710V3.2">
    <property type="protein sequence ID" value="PAC:32970842.CDS.1"/>
    <property type="gene ID" value="Pp3c1_29710"/>
</dbReference>
<dbReference type="Gramene" id="Pp3c1_29710V3.1">
    <property type="protein sequence ID" value="PAC:32970841.CDS.1"/>
    <property type="gene ID" value="Pp3c1_29710"/>
</dbReference>
<reference evidence="1 3" key="2">
    <citation type="journal article" date="2018" name="Plant J.">
        <title>The Physcomitrella patens chromosome-scale assembly reveals moss genome structure and evolution.</title>
        <authorList>
            <person name="Lang D."/>
            <person name="Ullrich K.K."/>
            <person name="Murat F."/>
            <person name="Fuchs J."/>
            <person name="Jenkins J."/>
            <person name="Haas F.B."/>
            <person name="Piednoel M."/>
            <person name="Gundlach H."/>
            <person name="Van Bel M."/>
            <person name="Meyberg R."/>
            <person name="Vives C."/>
            <person name="Morata J."/>
            <person name="Symeonidi A."/>
            <person name="Hiss M."/>
            <person name="Muchero W."/>
            <person name="Kamisugi Y."/>
            <person name="Saleh O."/>
            <person name="Blanc G."/>
            <person name="Decker E.L."/>
            <person name="van Gessel N."/>
            <person name="Grimwood J."/>
            <person name="Hayes R.D."/>
            <person name="Graham S.W."/>
            <person name="Gunter L.E."/>
            <person name="McDaniel S.F."/>
            <person name="Hoernstein S.N.W."/>
            <person name="Larsson A."/>
            <person name="Li F.W."/>
            <person name="Perroud P.F."/>
            <person name="Phillips J."/>
            <person name="Ranjan P."/>
            <person name="Rokshar D.S."/>
            <person name="Rothfels C.J."/>
            <person name="Schneider L."/>
            <person name="Shu S."/>
            <person name="Stevenson D.W."/>
            <person name="Thummler F."/>
            <person name="Tillich M."/>
            <person name="Villarreal Aguilar J.C."/>
            <person name="Widiez T."/>
            <person name="Wong G.K."/>
            <person name="Wymore A."/>
            <person name="Zhang Y."/>
            <person name="Zimmer A.D."/>
            <person name="Quatrano R.S."/>
            <person name="Mayer K.F.X."/>
            <person name="Goodstein D."/>
            <person name="Casacuberta J.M."/>
            <person name="Vandepoele K."/>
            <person name="Reski R."/>
            <person name="Cuming A.C."/>
            <person name="Tuskan G.A."/>
            <person name="Maumus F."/>
            <person name="Salse J."/>
            <person name="Schmutz J."/>
            <person name="Rensing S.A."/>
        </authorList>
    </citation>
    <scope>NUCLEOTIDE SEQUENCE [LARGE SCALE GENOMIC DNA]</scope>
    <source>
        <strain evidence="2 3">cv. Gransden 2004</strain>
    </source>
</reference>
<keyword evidence="3" id="KW-1185">Reference proteome</keyword>
<dbReference type="InParanoid" id="A0A2K1LA87"/>
<dbReference type="Proteomes" id="UP000006727">
    <property type="component" value="Chromosome 1"/>
</dbReference>
<evidence type="ECO:0000313" key="1">
    <source>
        <dbReference type="EMBL" id="PNR62937.1"/>
    </source>
</evidence>
<reference evidence="2" key="3">
    <citation type="submission" date="2020-12" db="UniProtKB">
        <authorList>
            <consortium name="EnsemblPlants"/>
        </authorList>
    </citation>
    <scope>IDENTIFICATION</scope>
</reference>
<evidence type="ECO:0000313" key="2">
    <source>
        <dbReference type="EnsemblPlants" id="PAC:32970841.CDS.1"/>
    </source>
</evidence>
<proteinExistence type="predicted"/>
<dbReference type="EMBL" id="ABEU02000001">
    <property type="protein sequence ID" value="PNR62937.1"/>
    <property type="molecule type" value="Genomic_DNA"/>
</dbReference>
<dbReference type="Gramene" id="Pp3c1_29710V3.2">
    <property type="protein sequence ID" value="PAC:32970842.CDS.1"/>
    <property type="gene ID" value="Pp3c1_29710"/>
</dbReference>
<dbReference type="EnsemblPlants" id="Pp3c1_29710V3.1">
    <property type="protein sequence ID" value="PAC:32970841.CDS.1"/>
    <property type="gene ID" value="Pp3c1_29710"/>
</dbReference>
<accession>A0A2K1LA87</accession>
<reference evidence="1 3" key="1">
    <citation type="journal article" date="2008" name="Science">
        <title>The Physcomitrella genome reveals evolutionary insights into the conquest of land by plants.</title>
        <authorList>
            <person name="Rensing S."/>
            <person name="Lang D."/>
            <person name="Zimmer A."/>
            <person name="Terry A."/>
            <person name="Salamov A."/>
            <person name="Shapiro H."/>
            <person name="Nishiyama T."/>
            <person name="Perroud P.-F."/>
            <person name="Lindquist E."/>
            <person name="Kamisugi Y."/>
            <person name="Tanahashi T."/>
            <person name="Sakakibara K."/>
            <person name="Fujita T."/>
            <person name="Oishi K."/>
            <person name="Shin-I T."/>
            <person name="Kuroki Y."/>
            <person name="Toyoda A."/>
            <person name="Suzuki Y."/>
            <person name="Hashimoto A."/>
            <person name="Yamaguchi K."/>
            <person name="Sugano A."/>
            <person name="Kohara Y."/>
            <person name="Fujiyama A."/>
            <person name="Anterola A."/>
            <person name="Aoki S."/>
            <person name="Ashton N."/>
            <person name="Barbazuk W.B."/>
            <person name="Barker E."/>
            <person name="Bennetzen J."/>
            <person name="Bezanilla M."/>
            <person name="Blankenship R."/>
            <person name="Cho S.H."/>
            <person name="Dutcher S."/>
            <person name="Estelle M."/>
            <person name="Fawcett J.A."/>
            <person name="Gundlach H."/>
            <person name="Hanada K."/>
            <person name="Heyl A."/>
            <person name="Hicks K.A."/>
            <person name="Hugh J."/>
            <person name="Lohr M."/>
            <person name="Mayer K."/>
            <person name="Melkozernov A."/>
            <person name="Murata T."/>
            <person name="Nelson D."/>
            <person name="Pils B."/>
            <person name="Prigge M."/>
            <person name="Reiss B."/>
            <person name="Renner T."/>
            <person name="Rombauts S."/>
            <person name="Rushton P."/>
            <person name="Sanderfoot A."/>
            <person name="Schween G."/>
            <person name="Shiu S.-H."/>
            <person name="Stueber K."/>
            <person name="Theodoulou F.L."/>
            <person name="Tu H."/>
            <person name="Van de Peer Y."/>
            <person name="Verrier P.J."/>
            <person name="Waters E."/>
            <person name="Wood A."/>
            <person name="Yang L."/>
            <person name="Cove D."/>
            <person name="Cuming A."/>
            <person name="Hasebe M."/>
            <person name="Lucas S."/>
            <person name="Mishler D.B."/>
            <person name="Reski R."/>
            <person name="Grigoriev I."/>
            <person name="Quatrano R.S."/>
            <person name="Boore J.L."/>
        </authorList>
    </citation>
    <scope>NUCLEOTIDE SEQUENCE [LARGE SCALE GENOMIC DNA]</scope>
    <source>
        <strain evidence="2 3">cv. Gransden 2004</strain>
    </source>
</reference>
<name>A0A2K1LA87_PHYPA</name>
<organism evidence="1">
    <name type="scientific">Physcomitrium patens</name>
    <name type="common">Spreading-leaved earth moss</name>
    <name type="synonym">Physcomitrella patens</name>
    <dbReference type="NCBI Taxonomy" id="3218"/>
    <lineage>
        <taxon>Eukaryota</taxon>
        <taxon>Viridiplantae</taxon>
        <taxon>Streptophyta</taxon>
        <taxon>Embryophyta</taxon>
        <taxon>Bryophyta</taxon>
        <taxon>Bryophytina</taxon>
        <taxon>Bryopsida</taxon>
        <taxon>Funariidae</taxon>
        <taxon>Funariales</taxon>
        <taxon>Funariaceae</taxon>
        <taxon>Physcomitrium</taxon>
    </lineage>
</organism>
<protein>
    <submittedName>
        <fullName evidence="1 2">Uncharacterized protein</fullName>
    </submittedName>
</protein>
<evidence type="ECO:0000313" key="3">
    <source>
        <dbReference type="Proteomes" id="UP000006727"/>
    </source>
</evidence>
<dbReference type="AlphaFoldDB" id="A0A2K1LA87"/>